<reference evidence="1 2" key="1">
    <citation type="submission" date="2018-06" db="EMBL/GenBank/DDBJ databases">
        <title>Mucibacter soli gen. nov., sp. nov., a new member of the family Chitinophagaceae producing mucin.</title>
        <authorList>
            <person name="Kim M.-K."/>
            <person name="Park S."/>
            <person name="Kim T.-S."/>
            <person name="Joung Y."/>
            <person name="Han J.-H."/>
            <person name="Kim S.B."/>
        </authorList>
    </citation>
    <scope>NUCLEOTIDE SEQUENCE [LARGE SCALE GENOMIC DNA]</scope>
    <source>
        <strain evidence="1 2">R1-15</strain>
    </source>
</reference>
<name>A0A2W2AGN2_9BACT</name>
<accession>A0A2W2AGN2</accession>
<evidence type="ECO:0000313" key="1">
    <source>
        <dbReference type="EMBL" id="PZF72682.1"/>
    </source>
</evidence>
<dbReference type="EMBL" id="QKTW01000017">
    <property type="protein sequence ID" value="PZF72682.1"/>
    <property type="molecule type" value="Genomic_DNA"/>
</dbReference>
<dbReference type="RefSeq" id="WP_110999273.1">
    <property type="nucleotide sequence ID" value="NZ_QKTW01000017.1"/>
</dbReference>
<gene>
    <name evidence="1" type="ORF">DN068_12520</name>
</gene>
<evidence type="ECO:0008006" key="3">
    <source>
        <dbReference type="Google" id="ProtNLM"/>
    </source>
</evidence>
<dbReference type="InterPro" id="IPR026341">
    <property type="entry name" value="T9SS_type_B"/>
</dbReference>
<protein>
    <recommendedName>
        <fullName evidence="3">Ig-like domain-containing protein</fullName>
    </recommendedName>
</protein>
<dbReference type="AlphaFoldDB" id="A0A2W2AGN2"/>
<dbReference type="NCBIfam" id="TIGR04131">
    <property type="entry name" value="Bac_Flav_CTERM"/>
    <property type="match status" value="1"/>
</dbReference>
<sequence>MKCRFLLILLLIPLFVKGQLPQRNLVYVLLYNSANINAARELYNYDPSQPVSAGNPSPNTIQMPANSLGLAVSPVLGSGDTTLTFYTTANGTFWYYDHNTSIWINTGDTIGQSTSVNIGAGGGHIFSFRPFGSFPSVYRYDGTGNATFVAGGFIFPLPYDLIADCSGNFYVIGGAAGIWGISKHDANGAVLQGYTLNNPNNWAGSGGMASIGADIYTDNLNASNFIHGKVVSATTANIIDTTAVMPYMAAGNRVDDMASAASSFLDNLPFVMVVTNDTSVCTGNQASLSGHITNPDSSGVYQWYVNSTAVNGATDSTFNYSPDDGDTVTLHYTVNGTCGNITSISAPVVIHVHSVTQPVLTTHDTLICSPGIITLSAEVNGNTNNIHYLWSSPSTILSASDQSSVTVDAQQSSYFIVTAMDSLSATCKASVTDTIRVGVSAAAFHVYGDTTACTGDSLQLHARGGSTYIWTPLTDLVYQTDSDVVVTPASSTGYSVLISNADGCTAQFNFPITVAPAVFADVGADQYIRPGESAQLQAQGGISYLWSPADFLSADSGNVVSSAPSRTTEYYVSVTDSNGCKAVDSVTVYVVNAFVPSAFTPNADGLNDSLHVRFSDPTTTLASFSIYNRWGQQIFYTNSIAEGWDGSYMGVQSEIGTYFYVVEYTAGRKSFTGKGSVSLFR</sequence>
<dbReference type="Proteomes" id="UP000248745">
    <property type="component" value="Unassembled WGS sequence"/>
</dbReference>
<dbReference type="OrthoDB" id="7794186at2"/>
<proteinExistence type="predicted"/>
<keyword evidence="2" id="KW-1185">Reference proteome</keyword>
<dbReference type="Pfam" id="PF13585">
    <property type="entry name" value="CHU_C"/>
    <property type="match status" value="1"/>
</dbReference>
<organism evidence="1 2">
    <name type="scientific">Taibaiella soli</name>
    <dbReference type="NCBI Taxonomy" id="1649169"/>
    <lineage>
        <taxon>Bacteria</taxon>
        <taxon>Pseudomonadati</taxon>
        <taxon>Bacteroidota</taxon>
        <taxon>Chitinophagia</taxon>
        <taxon>Chitinophagales</taxon>
        <taxon>Chitinophagaceae</taxon>
        <taxon>Taibaiella</taxon>
    </lineage>
</organism>
<comment type="caution">
    <text evidence="1">The sequence shown here is derived from an EMBL/GenBank/DDBJ whole genome shotgun (WGS) entry which is preliminary data.</text>
</comment>
<evidence type="ECO:0000313" key="2">
    <source>
        <dbReference type="Proteomes" id="UP000248745"/>
    </source>
</evidence>